<evidence type="ECO:0000256" key="1">
    <source>
        <dbReference type="SAM" id="MobiDB-lite"/>
    </source>
</evidence>
<keyword evidence="3" id="KW-1185">Reference proteome</keyword>
<accession>A0A964BWT3</accession>
<sequence length="66" mass="7295">MTSKKVNSQSESWNAQDLIKMSQSLGEAFLPGLDNGKSSQEDDSLTMSKFVAMNKNKDRSKNKPDA</sequence>
<dbReference type="EMBL" id="JADWDC010000069">
    <property type="protein sequence ID" value="MCC0179146.1"/>
    <property type="molecule type" value="Genomic_DNA"/>
</dbReference>
<evidence type="ECO:0000313" key="3">
    <source>
        <dbReference type="Proteomes" id="UP000729733"/>
    </source>
</evidence>
<protein>
    <submittedName>
        <fullName evidence="2">Uncharacterized protein</fullName>
    </submittedName>
</protein>
<proteinExistence type="predicted"/>
<gene>
    <name evidence="2" type="ORF">I4641_19455</name>
</gene>
<dbReference type="Proteomes" id="UP000729733">
    <property type="component" value="Unassembled WGS sequence"/>
</dbReference>
<organism evidence="2 3">
    <name type="scientific">Waterburya agarophytonicola KI4</name>
    <dbReference type="NCBI Taxonomy" id="2874699"/>
    <lineage>
        <taxon>Bacteria</taxon>
        <taxon>Bacillati</taxon>
        <taxon>Cyanobacteriota</taxon>
        <taxon>Cyanophyceae</taxon>
        <taxon>Pleurocapsales</taxon>
        <taxon>Hyellaceae</taxon>
        <taxon>Waterburya</taxon>
        <taxon>Waterburya agarophytonicola</taxon>
    </lineage>
</organism>
<feature type="compositionally biased region" description="Basic and acidic residues" evidence="1">
    <location>
        <begin position="55"/>
        <end position="66"/>
    </location>
</feature>
<comment type="caution">
    <text evidence="2">The sequence shown here is derived from an EMBL/GenBank/DDBJ whole genome shotgun (WGS) entry which is preliminary data.</text>
</comment>
<dbReference type="AlphaFoldDB" id="A0A964BWT3"/>
<name>A0A964BWT3_9CYAN</name>
<reference evidence="2" key="1">
    <citation type="journal article" date="2021" name="Antonie Van Leeuwenhoek">
        <title>Draft genome and description of Waterburya agarophytonicola gen. nov. sp. nov. (Pleurocapsales, Cyanobacteria): a seaweed symbiont.</title>
        <authorList>
            <person name="Bonthond G."/>
            <person name="Shalygin S."/>
            <person name="Bayer T."/>
            <person name="Weinberger F."/>
        </authorList>
    </citation>
    <scope>NUCLEOTIDE SEQUENCE</scope>
    <source>
        <strain evidence="2">KI4</strain>
    </source>
</reference>
<dbReference type="RefSeq" id="WP_229642246.1">
    <property type="nucleotide sequence ID" value="NZ_JADWDC010000069.1"/>
</dbReference>
<feature type="region of interest" description="Disordered" evidence="1">
    <location>
        <begin position="28"/>
        <end position="66"/>
    </location>
</feature>
<evidence type="ECO:0000313" key="2">
    <source>
        <dbReference type="EMBL" id="MCC0179146.1"/>
    </source>
</evidence>